<dbReference type="AlphaFoldDB" id="A0A381XFM1"/>
<dbReference type="GO" id="GO:0006572">
    <property type="term" value="P:L-tyrosine catabolic process"/>
    <property type="evidence" value="ECO:0007669"/>
    <property type="project" value="TreeGrafter"/>
</dbReference>
<dbReference type="Pfam" id="PF00903">
    <property type="entry name" value="Glyoxalase"/>
    <property type="match status" value="1"/>
</dbReference>
<dbReference type="PANTHER" id="PTHR11959:SF1">
    <property type="entry name" value="4-HYDROXYPHENYLPYRUVATE DIOXYGENASE"/>
    <property type="match status" value="1"/>
</dbReference>
<evidence type="ECO:0000256" key="4">
    <source>
        <dbReference type="ARBA" id="ARBA00022737"/>
    </source>
</evidence>
<dbReference type="PROSITE" id="PS51819">
    <property type="entry name" value="VOC"/>
    <property type="match status" value="2"/>
</dbReference>
<evidence type="ECO:0000313" key="7">
    <source>
        <dbReference type="EMBL" id="SVA63271.1"/>
    </source>
</evidence>
<dbReference type="NCBIfam" id="TIGR01263">
    <property type="entry name" value="4HPPD"/>
    <property type="match status" value="1"/>
</dbReference>
<dbReference type="Pfam" id="PF14696">
    <property type="entry name" value="Glyoxalase_5"/>
    <property type="match status" value="1"/>
</dbReference>
<evidence type="ECO:0000256" key="2">
    <source>
        <dbReference type="ARBA" id="ARBA00005877"/>
    </source>
</evidence>
<dbReference type="InterPro" id="IPR004360">
    <property type="entry name" value="Glyas_Fos-R_dOase_dom"/>
</dbReference>
<proteinExistence type="inferred from homology"/>
<dbReference type="EMBL" id="UINC01014925">
    <property type="protein sequence ID" value="SVA63271.1"/>
    <property type="molecule type" value="Genomic_DNA"/>
</dbReference>
<evidence type="ECO:0000256" key="1">
    <source>
        <dbReference type="ARBA" id="ARBA00001962"/>
    </source>
</evidence>
<reference evidence="7" key="1">
    <citation type="submission" date="2018-05" db="EMBL/GenBank/DDBJ databases">
        <authorList>
            <person name="Lanie J.A."/>
            <person name="Ng W.-L."/>
            <person name="Kazmierczak K.M."/>
            <person name="Andrzejewski T.M."/>
            <person name="Davidsen T.M."/>
            <person name="Wayne K.J."/>
            <person name="Tettelin H."/>
            <person name="Glass J.I."/>
            <person name="Rusch D."/>
            <person name="Podicherti R."/>
            <person name="Tsui H.-C.T."/>
            <person name="Winkler M.E."/>
        </authorList>
    </citation>
    <scope>NUCLEOTIDE SEQUENCE</scope>
</reference>
<dbReference type="FunFam" id="3.10.180.10:FF:000007">
    <property type="entry name" value="4-hydroxyphenylpyruvate dioxygenase"/>
    <property type="match status" value="1"/>
</dbReference>
<sequence length="354" mass="40734">MSKTNPLNMRGIEFTEFAAPVNGIHNGSLNDQMSGLFFAFGFSKLKKHANKEIIYYRQNKIHFLLNYDKSGFSSDFAKKHGPSICSMGWRVENAEFALNEAIRRGARPADETVKDLAYPAIYGIGDSLIYFIDQYDENNSIWDNDFIDLDDPIVVESKGFLAIDHLTNNVYQGTMDTWAKFYKDVFGFEEVRYFDIRGQKTALLSYALRSPDGSFCIPINEGRDNDNNQIDEYLDDYNGPGVQHLAFLTDDLVESCDLLKNTNIKTLDIHENYYDTVFTRVPWVRENKEKIKEHQILVDSQVKNTYLLQIFTKNLFGPIFIELIQREGDNGFGEGNFQALFDSIERDQMKRGVI</sequence>
<comment type="similarity">
    <text evidence="2">Belongs to the 4HPPD family.</text>
</comment>
<dbReference type="InterPro" id="IPR041735">
    <property type="entry name" value="4OHPhenylPyrv_dOase_C"/>
</dbReference>
<dbReference type="InterPro" id="IPR029068">
    <property type="entry name" value="Glyas_Bleomycin-R_OHBP_Dase"/>
</dbReference>
<evidence type="ECO:0000259" key="6">
    <source>
        <dbReference type="PROSITE" id="PS51819"/>
    </source>
</evidence>
<dbReference type="SUPFAM" id="SSF54593">
    <property type="entry name" value="Glyoxalase/Bleomycin resistance protein/Dihydroxybiphenyl dioxygenase"/>
    <property type="match status" value="1"/>
</dbReference>
<dbReference type="PIRSF" id="PIRSF009283">
    <property type="entry name" value="HPP_dOase"/>
    <property type="match status" value="1"/>
</dbReference>
<name>A0A381XFM1_9ZZZZ</name>
<dbReference type="GO" id="GO:0046872">
    <property type="term" value="F:metal ion binding"/>
    <property type="evidence" value="ECO:0007669"/>
    <property type="project" value="UniProtKB-KW"/>
</dbReference>
<dbReference type="PANTHER" id="PTHR11959">
    <property type="entry name" value="4-HYDROXYPHENYLPYRUVATE DIOXYGENASE"/>
    <property type="match status" value="1"/>
</dbReference>
<dbReference type="InterPro" id="IPR005956">
    <property type="entry name" value="4OHPhenylPyrv_dOase"/>
</dbReference>
<dbReference type="Gene3D" id="3.10.180.10">
    <property type="entry name" value="2,3-Dihydroxybiphenyl 1,2-Dioxygenase, domain 1"/>
    <property type="match status" value="2"/>
</dbReference>
<dbReference type="InterPro" id="IPR037523">
    <property type="entry name" value="VOC_core"/>
</dbReference>
<comment type="cofactor">
    <cofactor evidence="1">
        <name>Fe cation</name>
        <dbReference type="ChEBI" id="CHEBI:24875"/>
    </cofactor>
</comment>
<keyword evidence="3" id="KW-0479">Metal-binding</keyword>
<feature type="domain" description="VOC" evidence="6">
    <location>
        <begin position="162"/>
        <end position="313"/>
    </location>
</feature>
<dbReference type="CDD" id="cd07250">
    <property type="entry name" value="HPPD_C_like"/>
    <property type="match status" value="1"/>
</dbReference>
<dbReference type="CDD" id="cd08342">
    <property type="entry name" value="HPPD_N_like"/>
    <property type="match status" value="1"/>
</dbReference>
<keyword evidence="5" id="KW-0408">Iron</keyword>
<keyword evidence="4" id="KW-0677">Repeat</keyword>
<evidence type="ECO:0000256" key="3">
    <source>
        <dbReference type="ARBA" id="ARBA00022723"/>
    </source>
</evidence>
<dbReference type="GO" id="GO:0003868">
    <property type="term" value="F:4-hydroxyphenylpyruvate dioxygenase activity"/>
    <property type="evidence" value="ECO:0007669"/>
    <property type="project" value="InterPro"/>
</dbReference>
<evidence type="ECO:0000256" key="5">
    <source>
        <dbReference type="ARBA" id="ARBA00023004"/>
    </source>
</evidence>
<dbReference type="InterPro" id="IPR041736">
    <property type="entry name" value="4OHPhenylPyrv_dOase_N"/>
</dbReference>
<organism evidence="7">
    <name type="scientific">marine metagenome</name>
    <dbReference type="NCBI Taxonomy" id="408172"/>
    <lineage>
        <taxon>unclassified sequences</taxon>
        <taxon>metagenomes</taxon>
        <taxon>ecological metagenomes</taxon>
    </lineage>
</organism>
<feature type="domain" description="VOC" evidence="6">
    <location>
        <begin position="16"/>
        <end position="147"/>
    </location>
</feature>
<gene>
    <name evidence="7" type="ORF">METZ01_LOCUS116125</name>
</gene>
<accession>A0A381XFM1</accession>
<protein>
    <recommendedName>
        <fullName evidence="6">VOC domain-containing protein</fullName>
    </recommendedName>
</protein>